<dbReference type="HOGENOM" id="CLU_033667_1_0_1"/>
<proteinExistence type="predicted"/>
<dbReference type="EMBL" id="GL732539">
    <property type="protein sequence ID" value="EFX82776.1"/>
    <property type="molecule type" value="Genomic_DNA"/>
</dbReference>
<evidence type="ECO:0000313" key="2">
    <source>
        <dbReference type="Proteomes" id="UP000000305"/>
    </source>
</evidence>
<reference evidence="1 2" key="1">
    <citation type="journal article" date="2011" name="Science">
        <title>The ecoresponsive genome of Daphnia pulex.</title>
        <authorList>
            <person name="Colbourne J.K."/>
            <person name="Pfrender M.E."/>
            <person name="Gilbert D."/>
            <person name="Thomas W.K."/>
            <person name="Tucker A."/>
            <person name="Oakley T.H."/>
            <person name="Tokishita S."/>
            <person name="Aerts A."/>
            <person name="Arnold G.J."/>
            <person name="Basu M.K."/>
            <person name="Bauer D.J."/>
            <person name="Caceres C.E."/>
            <person name="Carmel L."/>
            <person name="Casola C."/>
            <person name="Choi J.H."/>
            <person name="Detter J.C."/>
            <person name="Dong Q."/>
            <person name="Dusheyko S."/>
            <person name="Eads B.D."/>
            <person name="Frohlich T."/>
            <person name="Geiler-Samerotte K.A."/>
            <person name="Gerlach D."/>
            <person name="Hatcher P."/>
            <person name="Jogdeo S."/>
            <person name="Krijgsveld J."/>
            <person name="Kriventseva E.V."/>
            <person name="Kultz D."/>
            <person name="Laforsch C."/>
            <person name="Lindquist E."/>
            <person name="Lopez J."/>
            <person name="Manak J.R."/>
            <person name="Muller J."/>
            <person name="Pangilinan J."/>
            <person name="Patwardhan R.P."/>
            <person name="Pitluck S."/>
            <person name="Pritham E.J."/>
            <person name="Rechtsteiner A."/>
            <person name="Rho M."/>
            <person name="Rogozin I.B."/>
            <person name="Sakarya O."/>
            <person name="Salamov A."/>
            <person name="Schaack S."/>
            <person name="Shapiro H."/>
            <person name="Shiga Y."/>
            <person name="Skalitzky C."/>
            <person name="Smith Z."/>
            <person name="Souvorov A."/>
            <person name="Sung W."/>
            <person name="Tang Z."/>
            <person name="Tsuchiya D."/>
            <person name="Tu H."/>
            <person name="Vos H."/>
            <person name="Wang M."/>
            <person name="Wolf Y.I."/>
            <person name="Yamagata H."/>
            <person name="Yamada T."/>
            <person name="Ye Y."/>
            <person name="Shaw J.R."/>
            <person name="Andrews J."/>
            <person name="Crease T.J."/>
            <person name="Tang H."/>
            <person name="Lucas S.M."/>
            <person name="Robertson H.M."/>
            <person name="Bork P."/>
            <person name="Koonin E.V."/>
            <person name="Zdobnov E.M."/>
            <person name="Grigoriev I.V."/>
            <person name="Lynch M."/>
            <person name="Boore J.L."/>
        </authorList>
    </citation>
    <scope>NUCLEOTIDE SEQUENCE [LARGE SCALE GENOMIC DNA]</scope>
</reference>
<name>E9GCZ5_DAPPU</name>
<dbReference type="Proteomes" id="UP000000305">
    <property type="component" value="Unassembled WGS sequence"/>
</dbReference>
<dbReference type="AlphaFoldDB" id="E9GCZ5"/>
<keyword evidence="2" id="KW-1185">Reference proteome</keyword>
<organism evidence="1 2">
    <name type="scientific">Daphnia pulex</name>
    <name type="common">Water flea</name>
    <dbReference type="NCBI Taxonomy" id="6669"/>
    <lineage>
        <taxon>Eukaryota</taxon>
        <taxon>Metazoa</taxon>
        <taxon>Ecdysozoa</taxon>
        <taxon>Arthropoda</taxon>
        <taxon>Crustacea</taxon>
        <taxon>Branchiopoda</taxon>
        <taxon>Diplostraca</taxon>
        <taxon>Cladocera</taxon>
        <taxon>Anomopoda</taxon>
        <taxon>Daphniidae</taxon>
        <taxon>Daphnia</taxon>
    </lineage>
</organism>
<dbReference type="PANTHER" id="PTHR13318:SF247">
    <property type="entry name" value="GH16156P"/>
    <property type="match status" value="1"/>
</dbReference>
<protein>
    <submittedName>
        <fullName evidence="1">Uncharacterized protein</fullName>
    </submittedName>
</protein>
<dbReference type="PhylomeDB" id="E9GCZ5"/>
<gene>
    <name evidence="1" type="ORF">DAPPUDRAFT_302375</name>
</gene>
<dbReference type="GO" id="GO:0031146">
    <property type="term" value="P:SCF-dependent proteasomal ubiquitin-dependent protein catabolic process"/>
    <property type="evidence" value="ECO:0000318"/>
    <property type="project" value="GO_Central"/>
</dbReference>
<dbReference type="SUPFAM" id="SSF52047">
    <property type="entry name" value="RNI-like"/>
    <property type="match status" value="1"/>
</dbReference>
<sequence length="541" mass="61088">MPREKYVTTKSLRDLCIAFIGKNMEYWCKFSKDDLFASGQEISSNPFDPLPSAILEEIRRIYVSFTYRCKTSRNNVGGVCQILQHLITPQLINLLLRGDDVVMTLLELASVRCISLKTLKLENCNLLHAFPKFEKLTVVNFSFTLVSDSYLHTLGTSCPYLRELDLSSCPKVTDYGIQGLCVSVNSTGMKDDTLGICKSIQSLILNRRTGVTKRGIKIALENLPALKMLVHDSTFEVLTEIALIAHGNKLPKLPEFALSVLFISHPSYKIGDLKLVLSMCLSIVRVSIAEPDGFTNTELLSLVSHKNLQKLLLYARPILDVTKSCQLPQKLTFDGGLVPLLKVIGSSLTDLEIWFFHGCDIQPVVEYCPNLQILSLENNLDYMNKTCREGLKNPERLQQNNAQPILKKLDKLSICIKVDRPPLYEKYHSIPQATLITLLSSPLLRSLRLCHCDTLTDSVLLSAEKIHNFKNLEKICFQLCHSFTKIGISNFMQEGNALKELDLLTCNNVSTKSNINYWKSIALKNNWEITIDAWPSDFEYD</sequence>
<accession>E9GCZ5</accession>
<dbReference type="GO" id="GO:0019005">
    <property type="term" value="C:SCF ubiquitin ligase complex"/>
    <property type="evidence" value="ECO:0000318"/>
    <property type="project" value="GO_Central"/>
</dbReference>
<dbReference type="SMART" id="SM00367">
    <property type="entry name" value="LRR_CC"/>
    <property type="match status" value="4"/>
</dbReference>
<dbReference type="InterPro" id="IPR032675">
    <property type="entry name" value="LRR_dom_sf"/>
</dbReference>
<dbReference type="Gene3D" id="3.80.10.10">
    <property type="entry name" value="Ribonuclease Inhibitor"/>
    <property type="match status" value="2"/>
</dbReference>
<dbReference type="eggNOG" id="ENOG502S2U8">
    <property type="taxonomic scope" value="Eukaryota"/>
</dbReference>
<dbReference type="PANTHER" id="PTHR13318">
    <property type="entry name" value="PARTNER OF PAIRED, ISOFORM B-RELATED"/>
    <property type="match status" value="1"/>
</dbReference>
<dbReference type="InParanoid" id="E9GCZ5"/>
<evidence type="ECO:0000313" key="1">
    <source>
        <dbReference type="EMBL" id="EFX82776.1"/>
    </source>
</evidence>
<dbReference type="InterPro" id="IPR006553">
    <property type="entry name" value="Leu-rich_rpt_Cys-con_subtyp"/>
</dbReference>
<dbReference type="KEGG" id="dpx:DAPPUDRAFT_302375"/>
<dbReference type="OrthoDB" id="16120at2759"/>